<name>A0A1X0RD73_RHIZD</name>
<dbReference type="EMBL" id="KV921870">
    <property type="protein sequence ID" value="ORE09977.1"/>
    <property type="molecule type" value="Genomic_DNA"/>
</dbReference>
<reference evidence="3" key="1">
    <citation type="journal article" date="2016" name="Proc. Natl. Acad. Sci. U.S.A.">
        <title>Lipid metabolic changes in an early divergent fungus govern the establishment of a mutualistic symbiosis with endobacteria.</title>
        <authorList>
            <person name="Lastovetsky O.A."/>
            <person name="Gaspar M.L."/>
            <person name="Mondo S.J."/>
            <person name="LaButti K.M."/>
            <person name="Sandor L."/>
            <person name="Grigoriev I.V."/>
            <person name="Henry S.A."/>
            <person name="Pawlowska T.E."/>
        </authorList>
    </citation>
    <scope>NUCLEOTIDE SEQUENCE [LARGE SCALE GENOMIC DNA]</scope>
    <source>
        <strain evidence="3">ATCC 52814</strain>
    </source>
</reference>
<keyword evidence="1" id="KW-0472">Membrane</keyword>
<feature type="chain" id="PRO_5013049381" evidence="2">
    <location>
        <begin position="20"/>
        <end position="119"/>
    </location>
</feature>
<keyword evidence="1" id="KW-0812">Transmembrane</keyword>
<accession>A0A1X0RD73</accession>
<organism evidence="3">
    <name type="scientific">Rhizopus microsporus var. microsporus</name>
    <dbReference type="NCBI Taxonomy" id="86635"/>
    <lineage>
        <taxon>Eukaryota</taxon>
        <taxon>Fungi</taxon>
        <taxon>Fungi incertae sedis</taxon>
        <taxon>Mucoromycota</taxon>
        <taxon>Mucoromycotina</taxon>
        <taxon>Mucoromycetes</taxon>
        <taxon>Mucorales</taxon>
        <taxon>Mucorineae</taxon>
        <taxon>Rhizopodaceae</taxon>
        <taxon>Rhizopus</taxon>
    </lineage>
</organism>
<gene>
    <name evidence="3" type="ORF">BCV72DRAFT_42941</name>
</gene>
<dbReference type="Proteomes" id="UP000242414">
    <property type="component" value="Unassembled WGS sequence"/>
</dbReference>
<sequence>MMIAHLLLLLPLFNYVVKKKEDFCYHGYRASILSDISLHLHTHTCNYFRKDGKDAFETPFYECTVNIANVYLLVSHFICMSKDILDFLFLLFCFMRLYVLAITFQLLKYFIRSRDDDNK</sequence>
<dbReference type="AlphaFoldDB" id="A0A1X0RD73"/>
<protein>
    <submittedName>
        <fullName evidence="3">Uncharacterized protein</fullName>
    </submittedName>
</protein>
<dbReference type="VEuPathDB" id="FungiDB:BCV72DRAFT_42941"/>
<feature type="transmembrane region" description="Helical" evidence="1">
    <location>
        <begin position="87"/>
        <end position="111"/>
    </location>
</feature>
<evidence type="ECO:0000256" key="2">
    <source>
        <dbReference type="SAM" id="SignalP"/>
    </source>
</evidence>
<evidence type="ECO:0000313" key="3">
    <source>
        <dbReference type="EMBL" id="ORE09977.1"/>
    </source>
</evidence>
<feature type="signal peptide" evidence="2">
    <location>
        <begin position="1"/>
        <end position="19"/>
    </location>
</feature>
<keyword evidence="2" id="KW-0732">Signal</keyword>
<keyword evidence="1" id="KW-1133">Transmembrane helix</keyword>
<evidence type="ECO:0000256" key="1">
    <source>
        <dbReference type="SAM" id="Phobius"/>
    </source>
</evidence>
<proteinExistence type="predicted"/>